<evidence type="ECO:0000313" key="1">
    <source>
        <dbReference type="EMBL" id="SSC68284.1"/>
    </source>
</evidence>
<sequence length="44" mass="4862">MATLGEFVARWGTLFNTSLRNRGFRRFAQACQCLLASGLPSALE</sequence>
<name>A0A376AKJ8_9HYPH</name>
<accession>A0A376AKJ8</accession>
<dbReference type="Proteomes" id="UP000254764">
    <property type="component" value="Unassembled WGS sequence"/>
</dbReference>
<protein>
    <submittedName>
        <fullName evidence="1">Uncharacterized protein</fullName>
    </submittedName>
</protein>
<dbReference type="EMBL" id="UEYP01000006">
    <property type="protein sequence ID" value="SSC68284.1"/>
    <property type="molecule type" value="Genomic_DNA"/>
</dbReference>
<organism evidence="1 2">
    <name type="scientific">Ciceribacter selenitireducens ATCC BAA-1503</name>
    <dbReference type="NCBI Taxonomy" id="1336235"/>
    <lineage>
        <taxon>Bacteria</taxon>
        <taxon>Pseudomonadati</taxon>
        <taxon>Pseudomonadota</taxon>
        <taxon>Alphaproteobacteria</taxon>
        <taxon>Hyphomicrobiales</taxon>
        <taxon>Rhizobiaceae</taxon>
        <taxon>Ciceribacter</taxon>
    </lineage>
</organism>
<proteinExistence type="predicted"/>
<reference evidence="2" key="1">
    <citation type="submission" date="2018-07" db="EMBL/GenBank/DDBJ databases">
        <authorList>
            <person name="Peiro R."/>
            <person name="Begona"/>
            <person name="Cbmso G."/>
            <person name="Lopez M."/>
            <person name="Gonzalez S."/>
        </authorList>
    </citation>
    <scope>NUCLEOTIDE SEQUENCE [LARGE SCALE GENOMIC DNA]</scope>
</reference>
<gene>
    <name evidence="1" type="ORF">RHIZ70_3992</name>
</gene>
<keyword evidence="2" id="KW-1185">Reference proteome</keyword>
<dbReference type="AlphaFoldDB" id="A0A376AKJ8"/>
<evidence type="ECO:0000313" key="2">
    <source>
        <dbReference type="Proteomes" id="UP000254764"/>
    </source>
</evidence>